<sequence>MGSSEIVDSGKVTGQKSQFSQTCNLLSQFLKKKGSFGDLNNLGIYRSFEPTGSQQTAAATTMNLLPMIEKSGDSSLSSSTSEKNPQKPMNLFPQEADFCKEQTTKMTAAAKSDQPEKAQMTIFYGGQVIVFDDFPADKANEIMKLANKKTNKQNPTNVFSYTMMNNQKPAESAANLVTNFGNSLIQELPKCQMPISQPSVADLPIARRNSLTRFLEKRKDRITATAPYQICNKKIANSNNDENNKAWLGLGAQFVKTEQYF</sequence>
<organism evidence="5 6">
    <name type="scientific">Datura stramonium</name>
    <name type="common">Jimsonweed</name>
    <name type="synonym">Common thornapple</name>
    <dbReference type="NCBI Taxonomy" id="4076"/>
    <lineage>
        <taxon>Eukaryota</taxon>
        <taxon>Viridiplantae</taxon>
        <taxon>Streptophyta</taxon>
        <taxon>Embryophyta</taxon>
        <taxon>Tracheophyta</taxon>
        <taxon>Spermatophyta</taxon>
        <taxon>Magnoliopsida</taxon>
        <taxon>eudicotyledons</taxon>
        <taxon>Gunneridae</taxon>
        <taxon>Pentapetalae</taxon>
        <taxon>asterids</taxon>
        <taxon>lamiids</taxon>
        <taxon>Solanales</taxon>
        <taxon>Solanaceae</taxon>
        <taxon>Solanoideae</taxon>
        <taxon>Datureae</taxon>
        <taxon>Datura</taxon>
    </lineage>
</organism>
<comment type="domain">
    <text evidence="2">The jas domain is required for interaction with COI1.</text>
</comment>
<comment type="similarity">
    <text evidence="1 2">Belongs to the TIFY/JAZ family.</text>
</comment>
<comment type="subcellular location">
    <subcellularLocation>
        <location evidence="2">Nucleus</location>
    </subcellularLocation>
</comment>
<dbReference type="Pfam" id="PF09425">
    <property type="entry name" value="Jas_motif"/>
    <property type="match status" value="1"/>
</dbReference>
<dbReference type="Proteomes" id="UP000823775">
    <property type="component" value="Unassembled WGS sequence"/>
</dbReference>
<keyword evidence="2" id="KW-1184">Jasmonic acid signaling pathway</keyword>
<dbReference type="EMBL" id="JACEIK010001138">
    <property type="protein sequence ID" value="MCD7466400.1"/>
    <property type="molecule type" value="Genomic_DNA"/>
</dbReference>
<dbReference type="SMART" id="SM00979">
    <property type="entry name" value="TIFY"/>
    <property type="match status" value="1"/>
</dbReference>
<feature type="region of interest" description="Disordered" evidence="3">
    <location>
        <begin position="70"/>
        <end position="90"/>
    </location>
</feature>
<feature type="domain" description="Tify" evidence="4">
    <location>
        <begin position="113"/>
        <end position="148"/>
    </location>
</feature>
<dbReference type="PANTHER" id="PTHR33077:SF132">
    <property type="entry name" value="PROTEIN TIFY"/>
    <property type="match status" value="1"/>
</dbReference>
<dbReference type="InterPro" id="IPR040390">
    <property type="entry name" value="TIFY/JAZ"/>
</dbReference>
<evidence type="ECO:0000256" key="1">
    <source>
        <dbReference type="ARBA" id="ARBA00008614"/>
    </source>
</evidence>
<evidence type="ECO:0000256" key="2">
    <source>
        <dbReference type="RuleBase" id="RU369065"/>
    </source>
</evidence>
<comment type="function">
    <text evidence="2">Repressor of jasmonate responses.</text>
</comment>
<evidence type="ECO:0000259" key="4">
    <source>
        <dbReference type="PROSITE" id="PS51320"/>
    </source>
</evidence>
<accession>A0ABS8T4T9</accession>
<evidence type="ECO:0000256" key="3">
    <source>
        <dbReference type="SAM" id="MobiDB-lite"/>
    </source>
</evidence>
<comment type="caution">
    <text evidence="5">The sequence shown here is derived from an EMBL/GenBank/DDBJ whole genome shotgun (WGS) entry which is preliminary data.</text>
</comment>
<evidence type="ECO:0000313" key="6">
    <source>
        <dbReference type="Proteomes" id="UP000823775"/>
    </source>
</evidence>
<dbReference type="Pfam" id="PF06200">
    <property type="entry name" value="tify"/>
    <property type="match status" value="1"/>
</dbReference>
<keyword evidence="2" id="KW-0539">Nucleus</keyword>
<dbReference type="InterPro" id="IPR010399">
    <property type="entry name" value="Tify_dom"/>
</dbReference>
<dbReference type="PROSITE" id="PS51320">
    <property type="entry name" value="TIFY"/>
    <property type="match status" value="1"/>
</dbReference>
<proteinExistence type="inferred from homology"/>
<dbReference type="PANTHER" id="PTHR33077">
    <property type="entry name" value="PROTEIN TIFY 4A-RELATED-RELATED"/>
    <property type="match status" value="1"/>
</dbReference>
<gene>
    <name evidence="5" type="ORF">HAX54_003052</name>
</gene>
<keyword evidence="6" id="KW-1185">Reference proteome</keyword>
<evidence type="ECO:0000313" key="5">
    <source>
        <dbReference type="EMBL" id="MCD7466400.1"/>
    </source>
</evidence>
<reference evidence="5 6" key="1">
    <citation type="journal article" date="2021" name="BMC Genomics">
        <title>Datura genome reveals duplications of psychoactive alkaloid biosynthetic genes and high mutation rate following tissue culture.</title>
        <authorList>
            <person name="Rajewski A."/>
            <person name="Carter-House D."/>
            <person name="Stajich J."/>
            <person name="Litt A."/>
        </authorList>
    </citation>
    <scope>NUCLEOTIDE SEQUENCE [LARGE SCALE GENOMIC DNA]</scope>
    <source>
        <strain evidence="5">AR-01</strain>
    </source>
</reference>
<dbReference type="InterPro" id="IPR018467">
    <property type="entry name" value="CCT_CS"/>
</dbReference>
<name>A0ABS8T4T9_DATST</name>
<protein>
    <recommendedName>
        <fullName evidence="2">Protein TIFY</fullName>
    </recommendedName>
    <alternativeName>
        <fullName evidence="2">Jasmonate ZIM domain-containing protein</fullName>
    </alternativeName>
</protein>